<feature type="compositionally biased region" description="Basic and acidic residues" evidence="1">
    <location>
        <begin position="55"/>
        <end position="66"/>
    </location>
</feature>
<evidence type="ECO:0000256" key="1">
    <source>
        <dbReference type="SAM" id="MobiDB-lite"/>
    </source>
</evidence>
<feature type="region of interest" description="Disordered" evidence="1">
    <location>
        <begin position="482"/>
        <end position="538"/>
    </location>
</feature>
<protein>
    <submittedName>
        <fullName evidence="2">DUF4912 domain-containing protein</fullName>
    </submittedName>
</protein>
<sequence>MADLKSVTVEYLRELARKHLGRGHSKLKTKKDLLAALAKRVPGLAKLAGVQVSETVKDGKGSEKAQRGARKAPVAVSAASRTEKPEERPPAKEPSAPAHPLPGDDDEKTPVRHPPRPAEVVNFPPKPKQSRLSVDDEEPTLSMPVETSASSGSEPTHTAQHAAEPLVEGFFVARMAGEQEAWRHHLTESQRSRPRETLGSPDYDEQLGELPLDYGDDTALLLPRDPHTLFLLWDFSSAARQRALDGLESPRAVLRVYDDQDILVKVLDVALESRSYYIHGLAPGRPYRVEAHFVGSSGRSRRIGHSSNRVFLPPAGPSSDTSVRFLRMPPVATRKEASMEAVAANAPTRNASIEEREYITWRRVPLPGSGEFEDIPERRRERIGPGAPEEGAPGQDYLHVRRAEGSSEQWARPVGPAGSSEQWMRSAGPVGSSEQWLKSAGPAGSSEQWVWSAGSAGESGQWMRSAGPAGSSEQWVWSTGPAGESGQWMRSAGPAGSSEQWVRSAGPAGASGQWVRSAGPAGSSEQWTGSAGPAGSSGQWVWSAGPAGSSEQWAWSAGPAGSSEQWVWTYGPVGASEHWAGGRRPTGASEQWAWARPTSSGQGR</sequence>
<dbReference type="RefSeq" id="WP_395806335.1">
    <property type="nucleotide sequence ID" value="NZ_CP043494.1"/>
</dbReference>
<reference evidence="2 3" key="1">
    <citation type="submission" date="2019-08" db="EMBL/GenBank/DDBJ databases">
        <title>Archangium and Cystobacter genomes.</title>
        <authorList>
            <person name="Chen I.-C.K."/>
            <person name="Wielgoss S."/>
        </authorList>
    </citation>
    <scope>NUCLEOTIDE SEQUENCE [LARGE SCALE GENOMIC DNA]</scope>
    <source>
        <strain evidence="2 3">Cbm 6</strain>
    </source>
</reference>
<feature type="compositionally biased region" description="Basic and acidic residues" evidence="1">
    <location>
        <begin position="81"/>
        <end position="91"/>
    </location>
</feature>
<keyword evidence="3" id="KW-1185">Reference proteome</keyword>
<feature type="region of interest" description="Disordered" evidence="1">
    <location>
        <begin position="543"/>
        <end position="562"/>
    </location>
</feature>
<feature type="region of interest" description="Disordered" evidence="1">
    <location>
        <begin position="52"/>
        <end position="160"/>
    </location>
</feature>
<evidence type="ECO:0000313" key="2">
    <source>
        <dbReference type="EMBL" id="WNG48685.1"/>
    </source>
</evidence>
<dbReference type="Proteomes" id="UP001611383">
    <property type="component" value="Chromosome"/>
</dbReference>
<feature type="region of interest" description="Disordered" evidence="1">
    <location>
        <begin position="182"/>
        <end position="201"/>
    </location>
</feature>
<feature type="region of interest" description="Disordered" evidence="1">
    <location>
        <begin position="578"/>
        <end position="604"/>
    </location>
</feature>
<dbReference type="Pfam" id="PF16258">
    <property type="entry name" value="DUF4912"/>
    <property type="match status" value="1"/>
</dbReference>
<proteinExistence type="predicted"/>
<gene>
    <name evidence="2" type="ORF">F0U60_34645</name>
</gene>
<feature type="compositionally biased region" description="Basic and acidic residues" evidence="1">
    <location>
        <begin position="182"/>
        <end position="196"/>
    </location>
</feature>
<accession>A0ABY9WZW9</accession>
<dbReference type="InterPro" id="IPR032585">
    <property type="entry name" value="DUF4912"/>
</dbReference>
<feature type="region of interest" description="Disordered" evidence="1">
    <location>
        <begin position="406"/>
        <end position="427"/>
    </location>
</feature>
<evidence type="ECO:0000313" key="3">
    <source>
        <dbReference type="Proteomes" id="UP001611383"/>
    </source>
</evidence>
<name>A0ABY9WZW9_9BACT</name>
<organism evidence="2 3">
    <name type="scientific">Archangium minus</name>
    <dbReference type="NCBI Taxonomy" id="83450"/>
    <lineage>
        <taxon>Bacteria</taxon>
        <taxon>Pseudomonadati</taxon>
        <taxon>Myxococcota</taxon>
        <taxon>Myxococcia</taxon>
        <taxon>Myxococcales</taxon>
        <taxon>Cystobacterineae</taxon>
        <taxon>Archangiaceae</taxon>
        <taxon>Archangium</taxon>
    </lineage>
</organism>
<dbReference type="EMBL" id="CP043494">
    <property type="protein sequence ID" value="WNG48685.1"/>
    <property type="molecule type" value="Genomic_DNA"/>
</dbReference>
<feature type="compositionally biased region" description="Polar residues" evidence="1">
    <location>
        <begin position="145"/>
        <end position="159"/>
    </location>
</feature>